<feature type="region of interest" description="Disordered" evidence="2">
    <location>
        <begin position="2109"/>
        <end position="2173"/>
    </location>
</feature>
<dbReference type="InterPro" id="IPR013519">
    <property type="entry name" value="Int_alpha_beta-p"/>
</dbReference>
<feature type="repeat" description="FG-GAP" evidence="1">
    <location>
        <begin position="875"/>
        <end position="926"/>
    </location>
</feature>
<feature type="compositionally biased region" description="Polar residues" evidence="2">
    <location>
        <begin position="2296"/>
        <end position="2306"/>
    </location>
</feature>
<organism evidence="4 5">
    <name type="scientific">Kipferlia bialata</name>
    <dbReference type="NCBI Taxonomy" id="797122"/>
    <lineage>
        <taxon>Eukaryota</taxon>
        <taxon>Metamonada</taxon>
        <taxon>Carpediemonas-like organisms</taxon>
        <taxon>Kipferlia</taxon>
    </lineage>
</organism>
<reference evidence="4 5" key="1">
    <citation type="journal article" date="2018" name="PLoS ONE">
        <title>The draft genome of Kipferlia bialata reveals reductive genome evolution in fornicate parasites.</title>
        <authorList>
            <person name="Tanifuji G."/>
            <person name="Takabayashi S."/>
            <person name="Kume K."/>
            <person name="Takagi M."/>
            <person name="Nakayama T."/>
            <person name="Kamikawa R."/>
            <person name="Inagaki Y."/>
            <person name="Hashimoto T."/>
        </authorList>
    </citation>
    <scope>NUCLEOTIDE SEQUENCE [LARGE SCALE GENOMIC DNA]</scope>
    <source>
        <strain evidence="4">NY0173</strain>
    </source>
</reference>
<feature type="compositionally biased region" description="Polar residues" evidence="2">
    <location>
        <begin position="2160"/>
        <end position="2171"/>
    </location>
</feature>
<dbReference type="PANTHER" id="PTHR36220:SF1">
    <property type="entry name" value="GAMMA TUBULIN COMPLEX COMPONENT C-TERMINAL DOMAIN-CONTAINING PROTEIN"/>
    <property type="match status" value="1"/>
</dbReference>
<feature type="transmembrane region" description="Helical" evidence="3">
    <location>
        <begin position="1863"/>
        <end position="1882"/>
    </location>
</feature>
<dbReference type="InterPro" id="IPR028994">
    <property type="entry name" value="Integrin_alpha_N"/>
</dbReference>
<evidence type="ECO:0000256" key="1">
    <source>
        <dbReference type="PROSITE-ProRule" id="PRU00803"/>
    </source>
</evidence>
<comment type="caution">
    <text evidence="4">The sequence shown here is derived from an EMBL/GenBank/DDBJ whole genome shotgun (WGS) entry which is preliminary data.</text>
</comment>
<feature type="transmembrane region" description="Helical" evidence="3">
    <location>
        <begin position="1889"/>
        <end position="1908"/>
    </location>
</feature>
<feature type="transmembrane region" description="Helical" evidence="3">
    <location>
        <begin position="1574"/>
        <end position="1591"/>
    </location>
</feature>
<name>A0A9K3GG36_9EUKA</name>
<keyword evidence="3" id="KW-1133">Transmembrane helix</keyword>
<sequence length="2306" mass="245768">DHVQDATFDALTCLYRVDIPLDVSLVGYTEATVNVEVGSPDMSTVSSYPLPLYVCQDMLCSEAEADLEALGLSLVDSPSSLSPAAYPKKWLLSGHTERDVLDAFDAPYAVKETDPTAIASVTVSPATLASRVRTSVYVHIVDTDGAAVGSDASDVVTLETVRIDTASATTYTLEWDQDTQSNTVALELSQDSYAKVYLNGSLIHDDGTILTVSDVFTRPVVYAHSDNASSAEGDRFGTSVAMYGTEWMIGAPGAKTAYIQSLNADGVVETTHEYVWDVPARFGSAVGAAKDWMVAAGYGDGGKCRVHFYSKATGEWDHVCDRETSVGSTDSMGVSLALYEDRLAVGCMGSEDGLDLGVVGVFEPSSSGRSWNLQAEIEGPESDLYFGHSVDLDISGDVALLSVGGAGKAYIYAETAPGVWPDSPDATIDTDEEGEDDNGSLLSVSMDLGTLVVGVPLKEKVEVYAVSDDGTATYTSAFQSYSDTDTSLYGQEVKLYGNTLLVGIPGRRTDSGGIWVYQRYSTTGWSTITYHDAYNSEQLGSTLDISEGRMVAGLPGGTDGVGGVVMWDSEFKIPSSPEMIGGYTDLWLKPVRDSAGEVVTNTSVNVGVNGVYNSCTLDAEAELYESTRTLSYPPGRGSIGYYTKNQETTHTITTAHWHTLTILFGPTFRVDVLPCLLSGPSVEVVLYNENNWPITDSARQVSVSWSDHPSSSPVEAEWNEDFLFHSAPLSPSLYLADSTTDLSAPLDVYVTSDEYGTITVPSGTVAPLFSTLNLYEQGIVTVAPTSFPTGVQSMVEVTVSDYLGRTVGGYNAPVTVSAGGLTDTAMWDQTETAFISEATVTEIGTLQVVYEGSAILSEPDIYPFSPFSIVSEVGQATTGLVTSDEDIAFGYSVAVSGDWAAVGAPDYGSERGAVFIYHRTKSSKESVDSTKDESDADTGNWVYAQKLYSNQDMQGLAMAMDGEWLAVTGLGTSYEDVVIYRLDEESQTWSRQQVLRYSVVEAGEDDMDTFPQPVSLRGSLLCVGRERDRYETGGALYIYELVGIVWQSIHRFGLDEIVSTDDLASAESLGQTVYTDGDRFAVGAQVAGEDYLYLIERDESDAFSVVLSATGSYMAVSGGYVAVSRISSTDASGVVDIYSLSSSQSWELAQSLSSEGDGEEVFGFALYFERDTLVVAGGDPSLSVYQLQSASAQWERVFGASVLGLPSSPYGVSLDRATLIAHTADNRVALFDSDWLEYTPSGFDLSVLAANAGVSLTVAADTADLYIPETTAVEVEIESQSGVFTLPAVTSESDSSADCVWMSDNDWIFPSEPVLFSLSGIQYSSDYVTVLPHTVYGVTYASKGLPSLVIEENTGSEDVITGVSLSGDTSTFTVGTPAQVVIGDEQQGSVELSATVADSVDLYAALDSPFAIPATWQQGADGEYLPLAVEVTLSTSEGVVATQAGFGWVRGSSSSAPSPIRGEVVSQDSAAVPRGQCSQASIALYDADGTLVSCAADGVSFTQPETEPLEQYFSYSLANVETVSCTLHFCVPSNAPVNAHFDVVSDGKTLVSIPVAVAREEGLPFVSLRSIADMAVALLLIVGGCLALALLTKNTAPPAPDVANSSAVTGRVYALVFATHFAGLVAIKLLSLGVNLFVILRFCGLFRSISLASSLSSVPVLKWSVGIAEWLDGLCSRFVQGIVDSSASGAFVVLSYVVFGVLLVLVTGVNWRLCALQVASERKTLIYVYPIVYTLRAVAVVASCLISDVALWLLVVGVGFMTTPVVVICGLGACLTYLIVTFFGDELGILFAFSERALPTGIVFKWAAKSNKGARIPWRYAIGVMAIPSHCCYLLLAPVTHSLCYILQTVGGVYERLSPRVEHIASLAISGALALSLSLWLFPCAPGAAWISLFALASSAGFTVYNAWGSESDDSVHQFDPYALSMTKVAELHRRVWDLRKDAILQDPTAAERYVELNASLRSASLLSFPLVGPLLAITAETLSSPPLRVPMHRRYPLGYTANVLSLLCLFGIVILPSGDTLFNTLRGVCVLSLILLQLYDATQHGRMLARRFRRAPFHACTAPEGHGDGAEMRRWSRQFVEQAKTSIPVVRRLTDPAYVPKQEAFRGVKLSPVQSPPPMVGPTPGSASGRSAPPAPPPRRQAGAMEPVAEDSHRRSRCRSSAITPLQTNSREGRRIDRCCAVSVVERGTAMSSGLSSAVESVTPILQPVSVHSQQSVPQMSVPEADIFSHSVSEDPNPVLDCAVPPAPLVPPVDPTASALDWKTGTLVGEGEGEGVKEDTPLLAFARHPGDAPGNPSTGDMSHDE</sequence>
<feature type="transmembrane region" description="Helical" evidence="3">
    <location>
        <begin position="1731"/>
        <end position="1758"/>
    </location>
</feature>
<dbReference type="Gene3D" id="2.130.10.130">
    <property type="entry name" value="Integrin alpha, N-terminal"/>
    <property type="match status" value="1"/>
</dbReference>
<feature type="compositionally biased region" description="Low complexity" evidence="2">
    <location>
        <begin position="2123"/>
        <end position="2133"/>
    </location>
</feature>
<accession>A0A9K3GG36</accession>
<feature type="transmembrane region" description="Helical" evidence="3">
    <location>
        <begin position="1691"/>
        <end position="1711"/>
    </location>
</feature>
<feature type="transmembrane region" description="Helical" evidence="3">
    <location>
        <begin position="1612"/>
        <end position="1640"/>
    </location>
</feature>
<keyword evidence="3" id="KW-0812">Transmembrane</keyword>
<evidence type="ECO:0000256" key="2">
    <source>
        <dbReference type="SAM" id="MobiDB-lite"/>
    </source>
</evidence>
<feature type="non-terminal residue" evidence="4">
    <location>
        <position position="2306"/>
    </location>
</feature>
<dbReference type="PANTHER" id="PTHR36220">
    <property type="entry name" value="UNNAMED PRODUCT"/>
    <property type="match status" value="1"/>
</dbReference>
<dbReference type="PROSITE" id="PS51470">
    <property type="entry name" value="FG_GAP"/>
    <property type="match status" value="1"/>
</dbReference>
<keyword evidence="3" id="KW-0472">Membrane</keyword>
<gene>
    <name evidence="4" type="ORF">KIPB_002581</name>
</gene>
<dbReference type="Proteomes" id="UP000265618">
    <property type="component" value="Unassembled WGS sequence"/>
</dbReference>
<dbReference type="EMBL" id="BDIP01000437">
    <property type="protein sequence ID" value="GIQ81598.1"/>
    <property type="molecule type" value="Genomic_DNA"/>
</dbReference>
<proteinExistence type="predicted"/>
<evidence type="ECO:0000313" key="4">
    <source>
        <dbReference type="EMBL" id="GIQ81598.1"/>
    </source>
</evidence>
<feature type="transmembrane region" description="Helical" evidence="3">
    <location>
        <begin position="1765"/>
        <end position="1783"/>
    </location>
</feature>
<evidence type="ECO:0000256" key="3">
    <source>
        <dbReference type="SAM" id="Phobius"/>
    </source>
</evidence>
<protein>
    <submittedName>
        <fullName evidence="4">Uncharacterized protein</fullName>
    </submittedName>
</protein>
<evidence type="ECO:0000313" key="5">
    <source>
        <dbReference type="Proteomes" id="UP000265618"/>
    </source>
</evidence>
<feature type="region of interest" description="Disordered" evidence="2">
    <location>
        <begin position="2286"/>
        <end position="2306"/>
    </location>
</feature>
<keyword evidence="5" id="KW-1185">Reference proteome</keyword>
<dbReference type="SUPFAM" id="SSF82171">
    <property type="entry name" value="DPP6 N-terminal domain-like"/>
    <property type="match status" value="1"/>
</dbReference>
<feature type="transmembrane region" description="Helical" evidence="3">
    <location>
        <begin position="1996"/>
        <end position="2016"/>
    </location>
</feature>